<dbReference type="EMBL" id="LR796438">
    <property type="protein sequence ID" value="CAB4144175.1"/>
    <property type="molecule type" value="Genomic_DNA"/>
</dbReference>
<dbReference type="EMBL" id="LR797240">
    <property type="protein sequence ID" value="CAB4196281.1"/>
    <property type="molecule type" value="Genomic_DNA"/>
</dbReference>
<evidence type="ECO:0000313" key="3">
    <source>
        <dbReference type="EMBL" id="CAB4196281.1"/>
    </source>
</evidence>
<gene>
    <name evidence="3" type="ORF">UFOVP1296_70</name>
    <name evidence="1" type="ORF">UFOVP471_24</name>
    <name evidence="2" type="ORF">UFOVP890_70</name>
</gene>
<organism evidence="1">
    <name type="scientific">uncultured Caudovirales phage</name>
    <dbReference type="NCBI Taxonomy" id="2100421"/>
    <lineage>
        <taxon>Viruses</taxon>
        <taxon>Duplodnaviria</taxon>
        <taxon>Heunggongvirae</taxon>
        <taxon>Uroviricota</taxon>
        <taxon>Caudoviricetes</taxon>
        <taxon>Peduoviridae</taxon>
        <taxon>Maltschvirus</taxon>
        <taxon>Maltschvirus maltsch</taxon>
    </lineage>
</organism>
<proteinExistence type="predicted"/>
<sequence>MILIIWLTITAPFLDGTEYKITAIGGSLLWLMSRNSHHFE</sequence>
<dbReference type="EMBL" id="LR796845">
    <property type="protein sequence ID" value="CAB4169631.1"/>
    <property type="molecule type" value="Genomic_DNA"/>
</dbReference>
<evidence type="ECO:0000313" key="1">
    <source>
        <dbReference type="EMBL" id="CAB4144175.1"/>
    </source>
</evidence>
<reference evidence="1" key="1">
    <citation type="submission" date="2020-04" db="EMBL/GenBank/DDBJ databases">
        <authorList>
            <person name="Chiriac C."/>
            <person name="Salcher M."/>
            <person name="Ghai R."/>
            <person name="Kavagutti S V."/>
        </authorList>
    </citation>
    <scope>NUCLEOTIDE SEQUENCE</scope>
</reference>
<evidence type="ECO:0000313" key="2">
    <source>
        <dbReference type="EMBL" id="CAB4169631.1"/>
    </source>
</evidence>
<accession>A0A6J5MAU3</accession>
<protein>
    <submittedName>
        <fullName evidence="1">Uncharacterized protein</fullName>
    </submittedName>
</protein>
<name>A0A6J5MAU3_9CAUD</name>